<evidence type="ECO:0000313" key="4">
    <source>
        <dbReference type="EMBL" id="KAJ7022882.1"/>
    </source>
</evidence>
<comment type="caution">
    <text evidence="4">The sequence shown here is derived from an EMBL/GenBank/DDBJ whole genome shotgun (WGS) entry which is preliminary data.</text>
</comment>
<dbReference type="SMART" id="SM00036">
    <property type="entry name" value="CNH"/>
    <property type="match status" value="1"/>
</dbReference>
<evidence type="ECO:0000256" key="1">
    <source>
        <dbReference type="ARBA" id="ARBA00022658"/>
    </source>
</evidence>
<protein>
    <recommendedName>
        <fullName evidence="3">CNH domain-containing protein</fullName>
    </recommendedName>
</protein>
<dbReference type="InterPro" id="IPR052233">
    <property type="entry name" value="Rho-type_GEFs"/>
</dbReference>
<organism evidence="4 5">
    <name type="scientific">Mycena alexandri</name>
    <dbReference type="NCBI Taxonomy" id="1745969"/>
    <lineage>
        <taxon>Eukaryota</taxon>
        <taxon>Fungi</taxon>
        <taxon>Dikarya</taxon>
        <taxon>Basidiomycota</taxon>
        <taxon>Agaricomycotina</taxon>
        <taxon>Agaricomycetes</taxon>
        <taxon>Agaricomycetidae</taxon>
        <taxon>Agaricales</taxon>
        <taxon>Marasmiineae</taxon>
        <taxon>Mycenaceae</taxon>
        <taxon>Mycena</taxon>
    </lineage>
</organism>
<dbReference type="PROSITE" id="PS50219">
    <property type="entry name" value="CNH"/>
    <property type="match status" value="1"/>
</dbReference>
<evidence type="ECO:0000256" key="2">
    <source>
        <dbReference type="SAM" id="MobiDB-lite"/>
    </source>
</evidence>
<dbReference type="AlphaFoldDB" id="A0AAD6WRS3"/>
<dbReference type="EMBL" id="JARJCM010000200">
    <property type="protein sequence ID" value="KAJ7022882.1"/>
    <property type="molecule type" value="Genomic_DNA"/>
</dbReference>
<reference evidence="4" key="1">
    <citation type="submission" date="2023-03" db="EMBL/GenBank/DDBJ databases">
        <title>Massive genome expansion in bonnet fungi (Mycena s.s.) driven by repeated elements and novel gene families across ecological guilds.</title>
        <authorList>
            <consortium name="Lawrence Berkeley National Laboratory"/>
            <person name="Harder C.B."/>
            <person name="Miyauchi S."/>
            <person name="Viragh M."/>
            <person name="Kuo A."/>
            <person name="Thoen E."/>
            <person name="Andreopoulos B."/>
            <person name="Lu D."/>
            <person name="Skrede I."/>
            <person name="Drula E."/>
            <person name="Henrissat B."/>
            <person name="Morin E."/>
            <person name="Kohler A."/>
            <person name="Barry K."/>
            <person name="LaButti K."/>
            <person name="Morin E."/>
            <person name="Salamov A."/>
            <person name="Lipzen A."/>
            <person name="Mereny Z."/>
            <person name="Hegedus B."/>
            <person name="Baldrian P."/>
            <person name="Stursova M."/>
            <person name="Weitz H."/>
            <person name="Taylor A."/>
            <person name="Grigoriev I.V."/>
            <person name="Nagy L.G."/>
            <person name="Martin F."/>
            <person name="Kauserud H."/>
        </authorList>
    </citation>
    <scope>NUCLEOTIDE SEQUENCE</scope>
    <source>
        <strain evidence="4">CBHHK200</strain>
    </source>
</reference>
<feature type="compositionally biased region" description="Low complexity" evidence="2">
    <location>
        <begin position="38"/>
        <end position="60"/>
    </location>
</feature>
<gene>
    <name evidence="4" type="ORF">C8F04DRAFT_1136452</name>
</gene>
<proteinExistence type="predicted"/>
<dbReference type="Pfam" id="PF00780">
    <property type="entry name" value="CNH"/>
    <property type="match status" value="1"/>
</dbReference>
<dbReference type="Proteomes" id="UP001218188">
    <property type="component" value="Unassembled WGS sequence"/>
</dbReference>
<evidence type="ECO:0000259" key="3">
    <source>
        <dbReference type="PROSITE" id="PS50219"/>
    </source>
</evidence>
<feature type="domain" description="CNH" evidence="3">
    <location>
        <begin position="112"/>
        <end position="415"/>
    </location>
</feature>
<feature type="region of interest" description="Disordered" evidence="2">
    <location>
        <begin position="38"/>
        <end position="61"/>
    </location>
</feature>
<dbReference type="InterPro" id="IPR001180">
    <property type="entry name" value="CNH_dom"/>
</dbReference>
<keyword evidence="5" id="KW-1185">Reference proteome</keyword>
<evidence type="ECO:0000313" key="5">
    <source>
        <dbReference type="Proteomes" id="UP001218188"/>
    </source>
</evidence>
<sequence>MHFSLPSSRWKGIRSAPKSIDRLKSKWAFMLRNALHTSSSSSVSSPSVSSADPPSLSPLPRRITDQISTEIYELIIDHLSVDKRSLLVCNLVCRSWVPRSQCILLRRMPCRPLHVVNHGRFGTANCAVSLANNGGILCGTKDGIFRSSDGLRLLPLRCVSQIEILPDLNLVLCVAGGTFFTLRLSVLNSGAFRRDDMTRLLENVSCFAVFRSSVVGESHRVCVFKGSSAFGTIYIWDVSGDQLVLTQALGVTRRHFLFLSATHLLTWSKNTTVHGGFDFIDLAAPQTPIRTLLDPHDPSLAFALKKVKPRTVFRVAESNTFLVCYEKFAFYIDGKGRMTQNELVMQWTCSSNGFGELKDALISTCVEQPASAIHEPYILAFCNKHIEVWNMETAQLMQTIEGCFRPLNASDPSDRILTLSNSCGDVVEFVFN</sequence>
<keyword evidence="1" id="KW-0344">Guanine-nucleotide releasing factor</keyword>
<accession>A0AAD6WRS3</accession>
<dbReference type="GO" id="GO:0005085">
    <property type="term" value="F:guanyl-nucleotide exchange factor activity"/>
    <property type="evidence" value="ECO:0007669"/>
    <property type="project" value="UniProtKB-KW"/>
</dbReference>
<name>A0AAD6WRS3_9AGAR</name>
<dbReference type="PANTHER" id="PTHR46572:SF1">
    <property type="entry name" value="RHO1 GUANINE NUCLEOTIDE EXCHANGE FACTOR TUS1"/>
    <property type="match status" value="1"/>
</dbReference>
<dbReference type="PANTHER" id="PTHR46572">
    <property type="entry name" value="RHO1 GDP-GTP EXCHANGE PROTEIN 1-RELATED"/>
    <property type="match status" value="1"/>
</dbReference>